<evidence type="ECO:0008006" key="3">
    <source>
        <dbReference type="Google" id="ProtNLM"/>
    </source>
</evidence>
<evidence type="ECO:0000313" key="2">
    <source>
        <dbReference type="Proteomes" id="UP000230069"/>
    </source>
</evidence>
<dbReference type="OrthoDB" id="1912459at2759"/>
<dbReference type="AlphaFoldDB" id="A0A2G5EPY8"/>
<keyword evidence="2" id="KW-1185">Reference proteome</keyword>
<name>A0A2G5EPY8_AQUCA</name>
<dbReference type="PANTHER" id="PTHR33137:SF4">
    <property type="entry name" value="MEDIATOR OF RNA POLYMERASE II TRANSCRIPTION SUBUNIT 15A-RELATED"/>
    <property type="match status" value="1"/>
</dbReference>
<sequence length="113" mass="13053">MAESGQADTPDWQEEAYQKLKAMKELYLPNLIEMHQKLCHKLQKEETDAQKPEGTGKLSMMKLYMERIIAYLQVSKSNIPITHRDKLSSYEKQILGFISSIKVEKPVSTPQQI</sequence>
<gene>
    <name evidence="1" type="ORF">AQUCO_00500026v1</name>
</gene>
<organism evidence="1 2">
    <name type="scientific">Aquilegia coerulea</name>
    <name type="common">Rocky mountain columbine</name>
    <dbReference type="NCBI Taxonomy" id="218851"/>
    <lineage>
        <taxon>Eukaryota</taxon>
        <taxon>Viridiplantae</taxon>
        <taxon>Streptophyta</taxon>
        <taxon>Embryophyta</taxon>
        <taxon>Tracheophyta</taxon>
        <taxon>Spermatophyta</taxon>
        <taxon>Magnoliopsida</taxon>
        <taxon>Ranunculales</taxon>
        <taxon>Ranunculaceae</taxon>
        <taxon>Thalictroideae</taxon>
        <taxon>Aquilegia</taxon>
    </lineage>
</organism>
<proteinExistence type="predicted"/>
<dbReference type="Proteomes" id="UP000230069">
    <property type="component" value="Unassembled WGS sequence"/>
</dbReference>
<dbReference type="GO" id="GO:0031490">
    <property type="term" value="F:chromatin DNA binding"/>
    <property type="evidence" value="ECO:0007669"/>
    <property type="project" value="InterPro"/>
</dbReference>
<evidence type="ECO:0000313" key="1">
    <source>
        <dbReference type="EMBL" id="PIA57825.1"/>
    </source>
</evidence>
<dbReference type="GO" id="GO:0003713">
    <property type="term" value="F:transcription coactivator activity"/>
    <property type="evidence" value="ECO:0007669"/>
    <property type="project" value="InterPro"/>
</dbReference>
<accession>A0A2G5EPY8</accession>
<dbReference type="InterPro" id="IPR044661">
    <property type="entry name" value="MED15a/b/c-like"/>
</dbReference>
<dbReference type="PANTHER" id="PTHR33137">
    <property type="entry name" value="MEDIATOR OF RNA POLYMERASE II TRANSCRIPTION SUBUNIT 15A-RELATED"/>
    <property type="match status" value="1"/>
</dbReference>
<reference evidence="1 2" key="1">
    <citation type="submission" date="2017-09" db="EMBL/GenBank/DDBJ databases">
        <title>WGS assembly of Aquilegia coerulea Goldsmith.</title>
        <authorList>
            <person name="Hodges S."/>
            <person name="Kramer E."/>
            <person name="Nordborg M."/>
            <person name="Tomkins J."/>
            <person name="Borevitz J."/>
            <person name="Derieg N."/>
            <person name="Yan J."/>
            <person name="Mihaltcheva S."/>
            <person name="Hayes R.D."/>
            <person name="Rokhsar D."/>
        </authorList>
    </citation>
    <scope>NUCLEOTIDE SEQUENCE [LARGE SCALE GENOMIC DNA]</scope>
    <source>
        <strain evidence="2">cv. Goldsmith</strain>
    </source>
</reference>
<dbReference type="STRING" id="218851.A0A2G5EPY8"/>
<dbReference type="InParanoid" id="A0A2G5EPY8"/>
<protein>
    <recommendedName>
        <fullName evidence="3">Mediator complex subunit 15 KIX domain-containing protein</fullName>
    </recommendedName>
</protein>
<dbReference type="EMBL" id="KZ305022">
    <property type="protein sequence ID" value="PIA57825.1"/>
    <property type="molecule type" value="Genomic_DNA"/>
</dbReference>